<feature type="binding site" evidence="4">
    <location>
        <position position="11"/>
    </location>
    <ligand>
        <name>a divalent metal cation</name>
        <dbReference type="ChEBI" id="CHEBI:60240"/>
        <label>1</label>
    </ligand>
</feature>
<gene>
    <name evidence="5" type="ORF">DFR26_1359</name>
</gene>
<feature type="binding site" evidence="4">
    <location>
        <position position="138"/>
    </location>
    <ligand>
        <name>a divalent metal cation</name>
        <dbReference type="ChEBI" id="CHEBI:60240"/>
        <label>2</label>
    </ligand>
</feature>
<dbReference type="GO" id="GO:0046872">
    <property type="term" value="F:metal ion binding"/>
    <property type="evidence" value="ECO:0007669"/>
    <property type="project" value="UniProtKB-KW"/>
</dbReference>
<evidence type="ECO:0000313" key="6">
    <source>
        <dbReference type="Proteomes" id="UP000256774"/>
    </source>
</evidence>
<dbReference type="PIRSF" id="PIRSF005902">
    <property type="entry name" value="DNase_TatD"/>
    <property type="match status" value="1"/>
</dbReference>
<organism evidence="5 6">
    <name type="scientific">Paraperlucidibaca baekdonensis</name>
    <dbReference type="NCBI Taxonomy" id="748120"/>
    <lineage>
        <taxon>Bacteria</taxon>
        <taxon>Pseudomonadati</taxon>
        <taxon>Pseudomonadota</taxon>
        <taxon>Gammaproteobacteria</taxon>
        <taxon>Moraxellales</taxon>
        <taxon>Moraxellaceae</taxon>
        <taxon>Paraperlucidibaca</taxon>
    </lineage>
</organism>
<feature type="binding site" evidence="4">
    <location>
        <position position="162"/>
    </location>
    <ligand>
        <name>a divalent metal cation</name>
        <dbReference type="ChEBI" id="CHEBI:60240"/>
        <label>2</label>
    </ligand>
</feature>
<reference evidence="5 6" key="1">
    <citation type="submission" date="2018-08" db="EMBL/GenBank/DDBJ databases">
        <title>Genomic Encyclopedia of Type Strains, Phase IV (KMG-IV): sequencing the most valuable type-strain genomes for metagenomic binning, comparative biology and taxonomic classification.</title>
        <authorList>
            <person name="Goeker M."/>
        </authorList>
    </citation>
    <scope>NUCLEOTIDE SEQUENCE [LARGE SCALE GENOMIC DNA]</scope>
    <source>
        <strain evidence="5 6">DSM 26022</strain>
    </source>
</reference>
<keyword evidence="2 4" id="KW-0479">Metal-binding</keyword>
<dbReference type="AlphaFoldDB" id="A0A3E0H445"/>
<feature type="binding site" evidence="4">
    <location>
        <position position="9"/>
    </location>
    <ligand>
        <name>a divalent metal cation</name>
        <dbReference type="ChEBI" id="CHEBI:60240"/>
        <label>1</label>
    </ligand>
</feature>
<comment type="caution">
    <text evidence="5">The sequence shown here is derived from an EMBL/GenBank/DDBJ whole genome shotgun (WGS) entry which is preliminary data.</text>
</comment>
<dbReference type="FunFam" id="3.20.20.140:FF:000005">
    <property type="entry name" value="TatD family hydrolase"/>
    <property type="match status" value="1"/>
</dbReference>
<dbReference type="CDD" id="cd01310">
    <property type="entry name" value="TatD_DNAse"/>
    <property type="match status" value="1"/>
</dbReference>
<accession>A0A3E0H445</accession>
<evidence type="ECO:0000256" key="3">
    <source>
        <dbReference type="ARBA" id="ARBA00022801"/>
    </source>
</evidence>
<dbReference type="EMBL" id="QUNR01000003">
    <property type="protein sequence ID" value="REH37584.1"/>
    <property type="molecule type" value="Genomic_DNA"/>
</dbReference>
<evidence type="ECO:0000256" key="4">
    <source>
        <dbReference type="PIRSR" id="PIRSR005902-1"/>
    </source>
</evidence>
<dbReference type="OrthoDB" id="9810005at2"/>
<proteinExistence type="inferred from homology"/>
<dbReference type="PANTHER" id="PTHR46124:SF3">
    <property type="entry name" value="HYDROLASE"/>
    <property type="match status" value="1"/>
</dbReference>
<dbReference type="SUPFAM" id="SSF51556">
    <property type="entry name" value="Metallo-dependent hydrolases"/>
    <property type="match status" value="1"/>
</dbReference>
<name>A0A3E0H445_9GAMM</name>
<keyword evidence="3" id="KW-0378">Hydrolase</keyword>
<dbReference type="Proteomes" id="UP000256774">
    <property type="component" value="Unassembled WGS sequence"/>
</dbReference>
<evidence type="ECO:0000256" key="2">
    <source>
        <dbReference type="ARBA" id="ARBA00022723"/>
    </source>
</evidence>
<evidence type="ECO:0000256" key="1">
    <source>
        <dbReference type="ARBA" id="ARBA00009275"/>
    </source>
</evidence>
<dbReference type="GO" id="GO:0016788">
    <property type="term" value="F:hydrolase activity, acting on ester bonds"/>
    <property type="evidence" value="ECO:0007669"/>
    <property type="project" value="InterPro"/>
</dbReference>
<dbReference type="Pfam" id="PF01026">
    <property type="entry name" value="TatD_DNase"/>
    <property type="match status" value="1"/>
</dbReference>
<feature type="binding site" evidence="4">
    <location>
        <position position="212"/>
    </location>
    <ligand>
        <name>a divalent metal cation</name>
        <dbReference type="ChEBI" id="CHEBI:60240"/>
        <label>1</label>
    </ligand>
</feature>
<keyword evidence="6" id="KW-1185">Reference proteome</keyword>
<dbReference type="InterPro" id="IPR001130">
    <property type="entry name" value="TatD-like"/>
</dbReference>
<evidence type="ECO:0000313" key="5">
    <source>
        <dbReference type="EMBL" id="REH37584.1"/>
    </source>
</evidence>
<dbReference type="InterPro" id="IPR018228">
    <property type="entry name" value="DNase_TatD-rel_CS"/>
</dbReference>
<dbReference type="GO" id="GO:0005829">
    <property type="term" value="C:cytosol"/>
    <property type="evidence" value="ECO:0007669"/>
    <property type="project" value="TreeGrafter"/>
</dbReference>
<dbReference type="InterPro" id="IPR032466">
    <property type="entry name" value="Metal_Hydrolase"/>
</dbReference>
<comment type="similarity">
    <text evidence="1">Belongs to the metallo-dependent hydrolases superfamily. TatD-type hydrolase family.</text>
</comment>
<dbReference type="RefSeq" id="WP_116208208.1">
    <property type="nucleotide sequence ID" value="NZ_QUNR01000003.1"/>
</dbReference>
<sequence>MQWPLLDSHCHLDALAFDGDREQVMLAALSQGVQGIVVPGTHAHSWPTLLAQCRSASALHLWPACGLHPLFIAEHTDADLDTLAMHLRDDSELVAVGEIGLDRYEAALITPALWRKQQQFFEQQLVLAQQHDKPVIIHARRAHAEIMRCIQRVGFRRGGVVHAFSGSLEEARRYIAHGFVLGLGGALTYPQARRLREIATRIDLTHLLIETDAPDMVPWSYRDHHADGRVRQVGERVRNSPAYLPAVFETFCQLRPESPEVLARAFWANTQRTFNLPLAPFSSPQRA</sequence>
<feature type="binding site" evidence="4">
    <location>
        <position position="98"/>
    </location>
    <ligand>
        <name>a divalent metal cation</name>
        <dbReference type="ChEBI" id="CHEBI:60240"/>
        <label>1</label>
    </ligand>
</feature>
<dbReference type="PANTHER" id="PTHR46124">
    <property type="entry name" value="D-AMINOACYL-TRNA DEACYLASE"/>
    <property type="match status" value="1"/>
</dbReference>
<dbReference type="Gene3D" id="3.20.20.140">
    <property type="entry name" value="Metal-dependent hydrolases"/>
    <property type="match status" value="1"/>
</dbReference>
<dbReference type="PROSITE" id="PS01137">
    <property type="entry name" value="TATD_1"/>
    <property type="match status" value="1"/>
</dbReference>
<protein>
    <submittedName>
        <fullName evidence="5">TatD DNase family protein</fullName>
    </submittedName>
</protein>